<dbReference type="PIRSF" id="PIRSF006113">
    <property type="entry name" value="PTP_synth"/>
    <property type="match status" value="1"/>
</dbReference>
<organism evidence="9 10">
    <name type="scientific">Gordoniibacillus kamchatkensis</name>
    <dbReference type="NCBI Taxonomy" id="1590651"/>
    <lineage>
        <taxon>Bacteria</taxon>
        <taxon>Bacillati</taxon>
        <taxon>Bacillota</taxon>
        <taxon>Bacilli</taxon>
        <taxon>Bacillales</taxon>
        <taxon>Paenibacillaceae</taxon>
        <taxon>Gordoniibacillus</taxon>
    </lineage>
</organism>
<evidence type="ECO:0000313" key="10">
    <source>
        <dbReference type="Proteomes" id="UP000031967"/>
    </source>
</evidence>
<evidence type="ECO:0000256" key="2">
    <source>
        <dbReference type="ARBA" id="ARBA00008900"/>
    </source>
</evidence>
<keyword evidence="5 8" id="KW-0862">Zinc</keyword>
<name>A0ABR5AHV6_9BACL</name>
<dbReference type="PANTHER" id="PTHR12589">
    <property type="entry name" value="PYRUVOYL TETRAHYDROBIOPTERIN SYNTHASE"/>
    <property type="match status" value="1"/>
</dbReference>
<accession>A0ABR5AHV6</accession>
<dbReference type="RefSeq" id="WP_041047927.1">
    <property type="nucleotide sequence ID" value="NZ_JXAK01000019.1"/>
</dbReference>
<dbReference type="EMBL" id="JXAK01000019">
    <property type="protein sequence ID" value="KIL40594.1"/>
    <property type="molecule type" value="Genomic_DNA"/>
</dbReference>
<keyword evidence="10" id="KW-1185">Reference proteome</keyword>
<gene>
    <name evidence="9" type="ORF">SD70_12705</name>
</gene>
<dbReference type="InterPro" id="IPR007115">
    <property type="entry name" value="6-PTP_synth/QueD"/>
</dbReference>
<evidence type="ECO:0000256" key="5">
    <source>
        <dbReference type="ARBA" id="ARBA00022833"/>
    </source>
</evidence>
<dbReference type="Gene3D" id="3.30.479.10">
    <property type="entry name" value="6-pyruvoyl tetrahydropterin synthase/QueD"/>
    <property type="match status" value="1"/>
</dbReference>
<evidence type="ECO:0000256" key="1">
    <source>
        <dbReference type="ARBA" id="ARBA00005061"/>
    </source>
</evidence>
<evidence type="ECO:0000256" key="7">
    <source>
        <dbReference type="ARBA" id="ARBA00048807"/>
    </source>
</evidence>
<reference evidence="9 10" key="1">
    <citation type="submission" date="2014-12" db="EMBL/GenBank/DDBJ databases">
        <title>Draft genome sequence of Paenibacillus kamchatkensis strain B-2647.</title>
        <authorList>
            <person name="Karlyshev A.V."/>
            <person name="Kudryashova E.B."/>
        </authorList>
    </citation>
    <scope>NUCLEOTIDE SEQUENCE [LARGE SCALE GENOMIC DNA]</scope>
    <source>
        <strain evidence="9 10">VKM B-2647</strain>
    </source>
</reference>
<proteinExistence type="inferred from homology"/>
<keyword evidence="8" id="KW-0671">Queuosine biosynthesis</keyword>
<evidence type="ECO:0000256" key="6">
    <source>
        <dbReference type="ARBA" id="ARBA00023239"/>
    </source>
</evidence>
<keyword evidence="4 8" id="KW-0479">Metal-binding</keyword>
<dbReference type="EC" id="4.-.-.-" evidence="8"/>
<evidence type="ECO:0000256" key="4">
    <source>
        <dbReference type="ARBA" id="ARBA00022723"/>
    </source>
</evidence>
<protein>
    <recommendedName>
        <fullName evidence="3 8">6-carboxy-5,6,7,8-tetrahydropterin synthase</fullName>
        <ecNumber evidence="8">4.-.-.-</ecNumber>
    </recommendedName>
</protein>
<comment type="cofactor">
    <cofactor evidence="8">
        <name>Zn(2+)</name>
        <dbReference type="ChEBI" id="CHEBI:29105"/>
    </cofactor>
    <text evidence="8">Binds 1 zinc ion per subunit.</text>
</comment>
<dbReference type="PANTHER" id="PTHR12589:SF7">
    <property type="entry name" value="6-PYRUVOYL TETRAHYDROBIOPTERIN SYNTHASE"/>
    <property type="match status" value="1"/>
</dbReference>
<sequence length="139" mass="16052">MMFQYYPQVQHSFIYELNKDINFAAAHFIPAEAAGKCSRTHGHMYIVNVTIGGDELDETGILVDFKAIKQLVCDRYDHTLLNEHPEFRDCHPTTELLAQTIGLRIRQFLAGKQNRPQCLQVIVRETPTSYVVYRPKRVT</sequence>
<evidence type="ECO:0000256" key="8">
    <source>
        <dbReference type="PIRNR" id="PIRNR006113"/>
    </source>
</evidence>
<dbReference type="Proteomes" id="UP000031967">
    <property type="component" value="Unassembled WGS sequence"/>
</dbReference>
<comment type="similarity">
    <text evidence="2 8">Belongs to the PTPS family. QueD subfamily.</text>
</comment>
<dbReference type="NCBIfam" id="TIGR03367">
    <property type="entry name" value="queuosine_QueD"/>
    <property type="match status" value="1"/>
</dbReference>
<comment type="pathway">
    <text evidence="1 8">Purine metabolism; 7-cyano-7-deazaguanine biosynthesis.</text>
</comment>
<comment type="catalytic activity">
    <reaction evidence="7 8">
        <text>7,8-dihydroneopterin 3'-triphosphate + H2O = 6-carboxy-5,6,7,8-tetrahydropterin + triphosphate + acetaldehyde + 2 H(+)</text>
        <dbReference type="Rhea" id="RHEA:27966"/>
        <dbReference type="ChEBI" id="CHEBI:15343"/>
        <dbReference type="ChEBI" id="CHEBI:15377"/>
        <dbReference type="ChEBI" id="CHEBI:15378"/>
        <dbReference type="ChEBI" id="CHEBI:18036"/>
        <dbReference type="ChEBI" id="CHEBI:58462"/>
        <dbReference type="ChEBI" id="CHEBI:61032"/>
        <dbReference type="EC" id="4.1.2.50"/>
    </reaction>
</comment>
<evidence type="ECO:0000313" key="9">
    <source>
        <dbReference type="EMBL" id="KIL40594.1"/>
    </source>
</evidence>
<dbReference type="Pfam" id="PF01242">
    <property type="entry name" value="PTPS"/>
    <property type="match status" value="1"/>
</dbReference>
<dbReference type="SUPFAM" id="SSF55620">
    <property type="entry name" value="Tetrahydrobiopterin biosynthesis enzymes-like"/>
    <property type="match status" value="1"/>
</dbReference>
<keyword evidence="6 8" id="KW-0456">Lyase</keyword>
<dbReference type="InterPro" id="IPR038418">
    <property type="entry name" value="6-PTP_synth/QueD_sf"/>
</dbReference>
<comment type="caution">
    <text evidence="9">The sequence shown here is derived from an EMBL/GenBank/DDBJ whole genome shotgun (WGS) entry which is preliminary data.</text>
</comment>
<evidence type="ECO:0000256" key="3">
    <source>
        <dbReference type="ARBA" id="ARBA00018141"/>
    </source>
</evidence>